<reference evidence="1 2" key="1">
    <citation type="submission" date="2015-09" db="EMBL/GenBank/DDBJ databases">
        <title>Draft genome sequence of Kouleothrix aurantiaca JCM 19913.</title>
        <authorList>
            <person name="Hemp J."/>
        </authorList>
    </citation>
    <scope>NUCLEOTIDE SEQUENCE [LARGE SCALE GENOMIC DNA]</scope>
    <source>
        <strain evidence="1 2">COM-B</strain>
    </source>
</reference>
<proteinExistence type="predicted"/>
<name>A0A0P9F688_9CHLR</name>
<sequence>MVLLTSPQFNESVIQRAMALARKVNGQIYIHLTPPLYPLNAVFAGALIVPAGQWTALHDSPATVLDTLELLVDMIPPSPHTSFYLPARAYTQLTYTWTSFARCRFCFKMTPWLRDDEGLTRCARCGQGQAVT</sequence>
<comment type="caution">
    <text evidence="1">The sequence shown here is derived from an EMBL/GenBank/DDBJ whole genome shotgun (WGS) entry which is preliminary data.</text>
</comment>
<evidence type="ECO:0000313" key="1">
    <source>
        <dbReference type="EMBL" id="KPV52036.1"/>
    </source>
</evidence>
<dbReference type="EMBL" id="LJCR01000684">
    <property type="protein sequence ID" value="KPV52036.1"/>
    <property type="molecule type" value="Genomic_DNA"/>
</dbReference>
<dbReference type="Proteomes" id="UP000050509">
    <property type="component" value="Unassembled WGS sequence"/>
</dbReference>
<accession>A0A0P9F688</accession>
<organism evidence="1 2">
    <name type="scientific">Kouleothrix aurantiaca</name>
    <dbReference type="NCBI Taxonomy" id="186479"/>
    <lineage>
        <taxon>Bacteria</taxon>
        <taxon>Bacillati</taxon>
        <taxon>Chloroflexota</taxon>
        <taxon>Chloroflexia</taxon>
        <taxon>Chloroflexales</taxon>
        <taxon>Roseiflexineae</taxon>
        <taxon>Roseiflexaceae</taxon>
        <taxon>Kouleothrix</taxon>
    </lineage>
</organism>
<protein>
    <submittedName>
        <fullName evidence="1">Uncharacterized protein</fullName>
    </submittedName>
</protein>
<evidence type="ECO:0000313" key="2">
    <source>
        <dbReference type="Proteomes" id="UP000050509"/>
    </source>
</evidence>
<gene>
    <name evidence="1" type="ORF">SE17_17885</name>
</gene>
<keyword evidence="2" id="KW-1185">Reference proteome</keyword>
<dbReference type="AlphaFoldDB" id="A0A0P9F688"/>